<feature type="region of interest" description="Disordered" evidence="1">
    <location>
        <begin position="1"/>
        <end position="42"/>
    </location>
</feature>
<feature type="compositionally biased region" description="Basic and acidic residues" evidence="1">
    <location>
        <begin position="20"/>
        <end position="30"/>
    </location>
</feature>
<accession>A0A9P4J837</accession>
<dbReference type="OrthoDB" id="5366485at2759"/>
<dbReference type="Pfam" id="PF23151">
    <property type="entry name" value="NuiA_2"/>
    <property type="match status" value="1"/>
</dbReference>
<reference evidence="2" key="1">
    <citation type="journal article" date="2020" name="Stud. Mycol.">
        <title>101 Dothideomycetes genomes: a test case for predicting lifestyles and emergence of pathogens.</title>
        <authorList>
            <person name="Haridas S."/>
            <person name="Albert R."/>
            <person name="Binder M."/>
            <person name="Bloem J."/>
            <person name="Labutti K."/>
            <person name="Salamov A."/>
            <person name="Andreopoulos B."/>
            <person name="Baker S."/>
            <person name="Barry K."/>
            <person name="Bills G."/>
            <person name="Bluhm B."/>
            <person name="Cannon C."/>
            <person name="Castanera R."/>
            <person name="Culley D."/>
            <person name="Daum C."/>
            <person name="Ezra D."/>
            <person name="Gonzalez J."/>
            <person name="Henrissat B."/>
            <person name="Kuo A."/>
            <person name="Liang C."/>
            <person name="Lipzen A."/>
            <person name="Lutzoni F."/>
            <person name="Magnuson J."/>
            <person name="Mondo S."/>
            <person name="Nolan M."/>
            <person name="Ohm R."/>
            <person name="Pangilinan J."/>
            <person name="Park H.-J."/>
            <person name="Ramirez L."/>
            <person name="Alfaro M."/>
            <person name="Sun H."/>
            <person name="Tritt A."/>
            <person name="Yoshinaga Y."/>
            <person name="Zwiers L.-H."/>
            <person name="Turgeon B."/>
            <person name="Goodwin S."/>
            <person name="Spatafora J."/>
            <person name="Crous P."/>
            <person name="Grigoriev I."/>
        </authorList>
    </citation>
    <scope>NUCLEOTIDE SEQUENCE</scope>
    <source>
        <strain evidence="2">CBS 260.36</strain>
    </source>
</reference>
<dbReference type="EMBL" id="ML996084">
    <property type="protein sequence ID" value="KAF2154173.1"/>
    <property type="molecule type" value="Genomic_DNA"/>
</dbReference>
<evidence type="ECO:0000256" key="1">
    <source>
        <dbReference type="SAM" id="MobiDB-lite"/>
    </source>
</evidence>
<protein>
    <submittedName>
        <fullName evidence="2">Uncharacterized protein</fullName>
    </submittedName>
</protein>
<name>A0A9P4J837_9PEZI</name>
<gene>
    <name evidence="2" type="ORF">K461DRAFT_267226</name>
</gene>
<dbReference type="InterPro" id="IPR056539">
    <property type="entry name" value="NuiA-like"/>
</dbReference>
<evidence type="ECO:0000313" key="2">
    <source>
        <dbReference type="EMBL" id="KAF2154173.1"/>
    </source>
</evidence>
<dbReference type="Gene3D" id="3.40.1460.10">
    <property type="entry name" value="Nuclease A inhibitor-like"/>
    <property type="match status" value="1"/>
</dbReference>
<organism evidence="2 3">
    <name type="scientific">Myriangium duriaei CBS 260.36</name>
    <dbReference type="NCBI Taxonomy" id="1168546"/>
    <lineage>
        <taxon>Eukaryota</taxon>
        <taxon>Fungi</taxon>
        <taxon>Dikarya</taxon>
        <taxon>Ascomycota</taxon>
        <taxon>Pezizomycotina</taxon>
        <taxon>Dothideomycetes</taxon>
        <taxon>Dothideomycetidae</taxon>
        <taxon>Myriangiales</taxon>
        <taxon>Myriangiaceae</taxon>
        <taxon>Myriangium</taxon>
    </lineage>
</organism>
<evidence type="ECO:0000313" key="3">
    <source>
        <dbReference type="Proteomes" id="UP000799439"/>
    </source>
</evidence>
<dbReference type="Proteomes" id="UP000799439">
    <property type="component" value="Unassembled WGS sequence"/>
</dbReference>
<sequence length="155" mass="17024">MSTDDDYANFLDKANQDTGVSKDKSDKDNKFASTKAVDSDTNVPSHLQKLDAYYTSDTDEPFEPVSLKHNGKDLSKSNFGKLIGHDGEVVPSDIKHFNPKGKYDDVVDAVSKCSDGNHVVKVFRVEHGGPRVEYYLVTIDKDGNVVGVKVKAVES</sequence>
<proteinExistence type="predicted"/>
<keyword evidence="3" id="KW-1185">Reference proteome</keyword>
<dbReference type="AlphaFoldDB" id="A0A9P4J837"/>
<dbReference type="PANTHER" id="PTHR42093:SF1">
    <property type="match status" value="1"/>
</dbReference>
<dbReference type="PANTHER" id="PTHR42093">
    <property type="match status" value="1"/>
</dbReference>
<comment type="caution">
    <text evidence="2">The sequence shown here is derived from an EMBL/GenBank/DDBJ whole genome shotgun (WGS) entry which is preliminary data.</text>
</comment>